<evidence type="ECO:0000256" key="3">
    <source>
        <dbReference type="RuleBase" id="RU000363"/>
    </source>
</evidence>
<dbReference type="PANTHER" id="PTHR43669:SF3">
    <property type="entry name" value="ALCOHOL DEHYDROGENASE, PUTATIVE (AFU_ORTHOLOGUE AFUA_3G03445)-RELATED"/>
    <property type="match status" value="1"/>
</dbReference>
<dbReference type="PROSITE" id="PS00061">
    <property type="entry name" value="ADH_SHORT"/>
    <property type="match status" value="1"/>
</dbReference>
<dbReference type="Proteomes" id="UP001242480">
    <property type="component" value="Unassembled WGS sequence"/>
</dbReference>
<comment type="caution">
    <text evidence="4">The sequence shown here is derived from an EMBL/GenBank/DDBJ whole genome shotgun (WGS) entry which is preliminary data.</text>
</comment>
<dbReference type="RefSeq" id="WP_307281231.1">
    <property type="nucleotide sequence ID" value="NZ_JAUSVX010000015.1"/>
</dbReference>
<name>A0ABU0JIB5_9HYPH</name>
<accession>A0ABU0JIB5</accession>
<keyword evidence="5" id="KW-1185">Reference proteome</keyword>
<protein>
    <submittedName>
        <fullName evidence="4">NADP-dependent 3-hydroxy acid dehydrogenase YdfG</fullName>
    </submittedName>
</protein>
<gene>
    <name evidence="4" type="ORF">QO011_006270</name>
</gene>
<sequence>MPALSPTETAGTDPSRPLGGRTAFLTGAAGGIGRAIARDLLAAGAKVVLADRDGAAAAALAADLGAPAFPLTLDIDDGPAVGRCLEGLPEAFSAIDILVNNAGHDIGGRTRFDLGSADDWSAIVHTNLIGTMRVTRAILPGMIARRRGDLLFMSSISAIRMVPDQAPYSASKAGIHMLADILRGELAETPLRVTEILPGLTRTGIVAARHRGDEEAARRYFERFGMALEPEDVSRCALFALSQPPHVQLAQLFVVPANRW</sequence>
<dbReference type="PRINTS" id="PR00080">
    <property type="entry name" value="SDRFAMILY"/>
</dbReference>
<dbReference type="PANTHER" id="PTHR43669">
    <property type="entry name" value="5-KETO-D-GLUCONATE 5-REDUCTASE"/>
    <property type="match status" value="1"/>
</dbReference>
<dbReference type="InterPro" id="IPR036291">
    <property type="entry name" value="NAD(P)-bd_dom_sf"/>
</dbReference>
<proteinExistence type="inferred from homology"/>
<evidence type="ECO:0000313" key="4">
    <source>
        <dbReference type="EMBL" id="MDQ0473236.1"/>
    </source>
</evidence>
<dbReference type="PRINTS" id="PR00081">
    <property type="entry name" value="GDHRDH"/>
</dbReference>
<dbReference type="InterPro" id="IPR002347">
    <property type="entry name" value="SDR_fam"/>
</dbReference>
<dbReference type="EMBL" id="JAUSVX010000015">
    <property type="protein sequence ID" value="MDQ0473236.1"/>
    <property type="molecule type" value="Genomic_DNA"/>
</dbReference>
<evidence type="ECO:0000256" key="1">
    <source>
        <dbReference type="ARBA" id="ARBA00006484"/>
    </source>
</evidence>
<dbReference type="InterPro" id="IPR020904">
    <property type="entry name" value="Sc_DH/Rdtase_CS"/>
</dbReference>
<dbReference type="Pfam" id="PF00106">
    <property type="entry name" value="adh_short"/>
    <property type="match status" value="1"/>
</dbReference>
<evidence type="ECO:0000313" key="5">
    <source>
        <dbReference type="Proteomes" id="UP001242480"/>
    </source>
</evidence>
<reference evidence="4 5" key="1">
    <citation type="submission" date="2023-07" db="EMBL/GenBank/DDBJ databases">
        <title>Genomic Encyclopedia of Type Strains, Phase IV (KMG-IV): sequencing the most valuable type-strain genomes for metagenomic binning, comparative biology and taxonomic classification.</title>
        <authorList>
            <person name="Goeker M."/>
        </authorList>
    </citation>
    <scope>NUCLEOTIDE SEQUENCE [LARGE SCALE GENOMIC DNA]</scope>
    <source>
        <strain evidence="4 5">DSM 19619</strain>
    </source>
</reference>
<evidence type="ECO:0000256" key="2">
    <source>
        <dbReference type="ARBA" id="ARBA00023002"/>
    </source>
</evidence>
<organism evidence="4 5">
    <name type="scientific">Labrys wisconsinensis</name>
    <dbReference type="NCBI Taxonomy" id="425677"/>
    <lineage>
        <taxon>Bacteria</taxon>
        <taxon>Pseudomonadati</taxon>
        <taxon>Pseudomonadota</taxon>
        <taxon>Alphaproteobacteria</taxon>
        <taxon>Hyphomicrobiales</taxon>
        <taxon>Xanthobacteraceae</taxon>
        <taxon>Labrys</taxon>
    </lineage>
</organism>
<dbReference type="Gene3D" id="3.40.50.720">
    <property type="entry name" value="NAD(P)-binding Rossmann-like Domain"/>
    <property type="match status" value="1"/>
</dbReference>
<dbReference type="SUPFAM" id="SSF51735">
    <property type="entry name" value="NAD(P)-binding Rossmann-fold domains"/>
    <property type="match status" value="1"/>
</dbReference>
<comment type="similarity">
    <text evidence="1 3">Belongs to the short-chain dehydrogenases/reductases (SDR) family.</text>
</comment>
<keyword evidence="2" id="KW-0560">Oxidoreductase</keyword>